<gene>
    <name evidence="1" type="ORF">NM208_g432</name>
</gene>
<accession>A0ACC1SZP7</accession>
<dbReference type="EMBL" id="JANRMS010000019">
    <property type="protein sequence ID" value="KAJ3549582.1"/>
    <property type="molecule type" value="Genomic_DNA"/>
</dbReference>
<organism evidence="1 2">
    <name type="scientific">Fusarium decemcellulare</name>
    <dbReference type="NCBI Taxonomy" id="57161"/>
    <lineage>
        <taxon>Eukaryota</taxon>
        <taxon>Fungi</taxon>
        <taxon>Dikarya</taxon>
        <taxon>Ascomycota</taxon>
        <taxon>Pezizomycotina</taxon>
        <taxon>Sordariomycetes</taxon>
        <taxon>Hypocreomycetidae</taxon>
        <taxon>Hypocreales</taxon>
        <taxon>Nectriaceae</taxon>
        <taxon>Fusarium</taxon>
        <taxon>Fusarium decemcellulare species complex</taxon>
    </lineage>
</organism>
<protein>
    <submittedName>
        <fullName evidence="1">Uncharacterized protein</fullName>
    </submittedName>
</protein>
<evidence type="ECO:0000313" key="2">
    <source>
        <dbReference type="Proteomes" id="UP001148629"/>
    </source>
</evidence>
<evidence type="ECO:0000313" key="1">
    <source>
        <dbReference type="EMBL" id="KAJ3549582.1"/>
    </source>
</evidence>
<keyword evidence="2" id="KW-1185">Reference proteome</keyword>
<dbReference type="Proteomes" id="UP001148629">
    <property type="component" value="Unassembled WGS sequence"/>
</dbReference>
<proteinExistence type="predicted"/>
<comment type="caution">
    <text evidence="1">The sequence shown here is derived from an EMBL/GenBank/DDBJ whole genome shotgun (WGS) entry which is preliminary data.</text>
</comment>
<reference evidence="1" key="1">
    <citation type="submission" date="2022-08" db="EMBL/GenBank/DDBJ databases">
        <title>Genome Sequence of Fusarium decemcellulare.</title>
        <authorList>
            <person name="Buettner E."/>
        </authorList>
    </citation>
    <scope>NUCLEOTIDE SEQUENCE</scope>
    <source>
        <strain evidence="1">Babe19</strain>
    </source>
</reference>
<sequence>MPNPWDSQFADHSTEELRQILGADEEEDGEPGFEVIGVVVQEAMARSTDLDRNEHDQWGKKNKGGEDDYN</sequence>
<name>A0ACC1SZP7_9HYPO</name>